<comment type="caution">
    <text evidence="1">The sequence shown here is derived from an EMBL/GenBank/DDBJ whole genome shotgun (WGS) entry which is preliminary data.</text>
</comment>
<proteinExistence type="predicted"/>
<name>A0A7J0EA85_9ERIC</name>
<evidence type="ECO:0000313" key="2">
    <source>
        <dbReference type="Proteomes" id="UP000585474"/>
    </source>
</evidence>
<reference evidence="1 2" key="1">
    <citation type="submission" date="2019-07" db="EMBL/GenBank/DDBJ databases">
        <title>De Novo Assembly of kiwifruit Actinidia rufa.</title>
        <authorList>
            <person name="Sugita-Konishi S."/>
            <person name="Sato K."/>
            <person name="Mori E."/>
            <person name="Abe Y."/>
            <person name="Kisaki G."/>
            <person name="Hamano K."/>
            <person name="Suezawa K."/>
            <person name="Otani M."/>
            <person name="Fukuda T."/>
            <person name="Manabe T."/>
            <person name="Gomi K."/>
            <person name="Tabuchi M."/>
            <person name="Akimitsu K."/>
            <person name="Kataoka I."/>
        </authorList>
    </citation>
    <scope>NUCLEOTIDE SEQUENCE [LARGE SCALE GENOMIC DNA]</scope>
    <source>
        <strain evidence="2">cv. Fuchu</strain>
    </source>
</reference>
<gene>
    <name evidence="1" type="ORF">Acr_02g0008070</name>
</gene>
<keyword evidence="2" id="KW-1185">Reference proteome</keyword>
<dbReference type="EMBL" id="BJWL01000002">
    <property type="protein sequence ID" value="GFY82567.1"/>
    <property type="molecule type" value="Genomic_DNA"/>
</dbReference>
<dbReference type="Proteomes" id="UP000585474">
    <property type="component" value="Unassembled WGS sequence"/>
</dbReference>
<accession>A0A7J0EA85</accession>
<organism evidence="1 2">
    <name type="scientific">Actinidia rufa</name>
    <dbReference type="NCBI Taxonomy" id="165716"/>
    <lineage>
        <taxon>Eukaryota</taxon>
        <taxon>Viridiplantae</taxon>
        <taxon>Streptophyta</taxon>
        <taxon>Embryophyta</taxon>
        <taxon>Tracheophyta</taxon>
        <taxon>Spermatophyta</taxon>
        <taxon>Magnoliopsida</taxon>
        <taxon>eudicotyledons</taxon>
        <taxon>Gunneridae</taxon>
        <taxon>Pentapetalae</taxon>
        <taxon>asterids</taxon>
        <taxon>Ericales</taxon>
        <taxon>Actinidiaceae</taxon>
        <taxon>Actinidia</taxon>
    </lineage>
</organism>
<protein>
    <submittedName>
        <fullName evidence="1">Uncharacterized protein</fullName>
    </submittedName>
</protein>
<dbReference type="AlphaFoldDB" id="A0A7J0EA85"/>
<evidence type="ECO:0000313" key="1">
    <source>
        <dbReference type="EMBL" id="GFY82567.1"/>
    </source>
</evidence>
<sequence>MDNVLEILLCEFQLQEDWENLVEICADELPDIDQSLQLLLHDGEFTIGGLELS</sequence>